<keyword evidence="1" id="KW-0812">Transmembrane</keyword>
<keyword evidence="3" id="KW-1185">Reference proteome</keyword>
<evidence type="ECO:0000313" key="2">
    <source>
        <dbReference type="EMBL" id="MZR23880.1"/>
    </source>
</evidence>
<sequence>MSRHFNAYLGWRPVGSVPIGNIPVKNRATELSKQEIKEEFEKCNCEGLLERDTSIRVGFQQKLDGLFTIVIFSDLEIKSSIADRIAKHISDFVKENKLGHNHDFHGLRPKSFFAQPDREFLESQPVKIRVPADYIVRNLSLKSLLEKLVENIGNLEWDSKKHRGDNAVLAILKIRQQQMKKRKTCFEMIGDFNVNRASRNYAKTIFIIFILIVLYIVPASLFIVTLTNLPESNQKTANFIYNNIWPLLGLLSAAGFLILAAMNYLNIYMVRIPILKILRDTQGYFVYTNVYNFVLQDCYVSEKGIHDYSAPIEAIKVRIDGESQAMISQRDIGRLMLVLGGLIFSVTTYLTKNSLLT</sequence>
<feature type="transmembrane region" description="Helical" evidence="1">
    <location>
        <begin position="332"/>
        <end position="351"/>
    </location>
</feature>
<dbReference type="EMBL" id="WTVA01000015">
    <property type="protein sequence ID" value="MZR23880.1"/>
    <property type="molecule type" value="Genomic_DNA"/>
</dbReference>
<dbReference type="Proteomes" id="UP000445696">
    <property type="component" value="Unassembled WGS sequence"/>
</dbReference>
<name>A0A845MKJ3_9PROT</name>
<reference evidence="2 3" key="1">
    <citation type="journal article" date="2014" name="Int. J. Syst. Evol. Microbiol.">
        <title>Sneathiella chungangensis sp. nov., isolated from a marine sand, and emended description of the genus Sneathiella.</title>
        <authorList>
            <person name="Siamphan C."/>
            <person name="Kim H."/>
            <person name="Lee J.S."/>
            <person name="Kim W."/>
        </authorList>
    </citation>
    <scope>NUCLEOTIDE SEQUENCE [LARGE SCALE GENOMIC DNA]</scope>
    <source>
        <strain evidence="2 3">KCTC 32476</strain>
    </source>
</reference>
<organism evidence="2 3">
    <name type="scientific">Sneathiella chungangensis</name>
    <dbReference type="NCBI Taxonomy" id="1418234"/>
    <lineage>
        <taxon>Bacteria</taxon>
        <taxon>Pseudomonadati</taxon>
        <taxon>Pseudomonadota</taxon>
        <taxon>Alphaproteobacteria</taxon>
        <taxon>Sneathiellales</taxon>
        <taxon>Sneathiellaceae</taxon>
        <taxon>Sneathiella</taxon>
    </lineage>
</organism>
<feature type="transmembrane region" description="Helical" evidence="1">
    <location>
        <begin position="205"/>
        <end position="224"/>
    </location>
</feature>
<evidence type="ECO:0000256" key="1">
    <source>
        <dbReference type="SAM" id="Phobius"/>
    </source>
</evidence>
<proteinExistence type="predicted"/>
<protein>
    <submittedName>
        <fullName evidence="2">Uncharacterized protein</fullName>
    </submittedName>
</protein>
<dbReference type="RefSeq" id="WP_161340305.1">
    <property type="nucleotide sequence ID" value="NZ_JBHSDG010000003.1"/>
</dbReference>
<dbReference type="AlphaFoldDB" id="A0A845MKJ3"/>
<comment type="caution">
    <text evidence="2">The sequence shown here is derived from an EMBL/GenBank/DDBJ whole genome shotgun (WGS) entry which is preliminary data.</text>
</comment>
<accession>A0A845MKJ3</accession>
<keyword evidence="1" id="KW-1133">Transmembrane helix</keyword>
<gene>
    <name evidence="2" type="ORF">GQF03_16205</name>
</gene>
<feature type="transmembrane region" description="Helical" evidence="1">
    <location>
        <begin position="244"/>
        <end position="265"/>
    </location>
</feature>
<evidence type="ECO:0000313" key="3">
    <source>
        <dbReference type="Proteomes" id="UP000445696"/>
    </source>
</evidence>
<keyword evidence="1" id="KW-0472">Membrane</keyword>